<comment type="caution">
    <text evidence="1">The sequence shown here is derived from an EMBL/GenBank/DDBJ whole genome shotgun (WGS) entry which is preliminary data.</text>
</comment>
<name>A0ACC2RJ15_9FUNG</name>
<proteinExistence type="predicted"/>
<evidence type="ECO:0000313" key="1">
    <source>
        <dbReference type="EMBL" id="KAJ9050006.1"/>
    </source>
</evidence>
<organism evidence="1 2">
    <name type="scientific">Entomophthora muscae</name>
    <dbReference type="NCBI Taxonomy" id="34485"/>
    <lineage>
        <taxon>Eukaryota</taxon>
        <taxon>Fungi</taxon>
        <taxon>Fungi incertae sedis</taxon>
        <taxon>Zoopagomycota</taxon>
        <taxon>Entomophthoromycotina</taxon>
        <taxon>Entomophthoromycetes</taxon>
        <taxon>Entomophthorales</taxon>
        <taxon>Entomophthoraceae</taxon>
        <taxon>Entomophthora</taxon>
    </lineage>
</organism>
<reference evidence="1" key="1">
    <citation type="submission" date="2022-04" db="EMBL/GenBank/DDBJ databases">
        <title>Genome of the entomopathogenic fungus Entomophthora muscae.</title>
        <authorList>
            <person name="Elya C."/>
            <person name="Lovett B.R."/>
            <person name="Lee E."/>
            <person name="Macias A.M."/>
            <person name="Hajek A.E."/>
            <person name="De Bivort B.L."/>
            <person name="Kasson M.T."/>
            <person name="De Fine Licht H.H."/>
            <person name="Stajich J.E."/>
        </authorList>
    </citation>
    <scope>NUCLEOTIDE SEQUENCE</scope>
    <source>
        <strain evidence="1">Berkeley</strain>
    </source>
</reference>
<evidence type="ECO:0000313" key="2">
    <source>
        <dbReference type="Proteomes" id="UP001165960"/>
    </source>
</evidence>
<dbReference type="EMBL" id="QTSX02007181">
    <property type="protein sequence ID" value="KAJ9050006.1"/>
    <property type="molecule type" value="Genomic_DNA"/>
</dbReference>
<keyword evidence="2" id="KW-1185">Reference proteome</keyword>
<protein>
    <submittedName>
        <fullName evidence="1">Uncharacterized protein</fullName>
    </submittedName>
</protein>
<gene>
    <name evidence="1" type="ORF">DSO57_1018595</name>
</gene>
<accession>A0ACC2RJ15</accession>
<sequence>MDEANNPQKITDIEASIAALNQKVQQQILHDKKLQAVPALPMSKPAVLNNEKASKICFAKVPNSGKNSPKLLLLWFLIVGKYFYFQAKVHSKLHV</sequence>
<dbReference type="Proteomes" id="UP001165960">
    <property type="component" value="Unassembled WGS sequence"/>
</dbReference>